<accession>Q5B415</accession>
<reference evidence="2" key="2">
    <citation type="journal article" date="2009" name="Fungal Genet. Biol.">
        <title>The 2008 update of the Aspergillus nidulans genome annotation: a community effort.</title>
        <authorList>
            <person name="Wortman J.R."/>
            <person name="Gilsenan J.M."/>
            <person name="Joardar V."/>
            <person name="Deegan J."/>
            <person name="Clutterbuck J."/>
            <person name="Andersen M.R."/>
            <person name="Archer D."/>
            <person name="Bencina M."/>
            <person name="Braus G."/>
            <person name="Coutinho P."/>
            <person name="von Dohren H."/>
            <person name="Doonan J."/>
            <person name="Driessen A.J."/>
            <person name="Durek P."/>
            <person name="Espeso E."/>
            <person name="Fekete E."/>
            <person name="Flipphi M."/>
            <person name="Estrada C.G."/>
            <person name="Geysens S."/>
            <person name="Goldman G."/>
            <person name="de Groot P.W."/>
            <person name="Hansen K."/>
            <person name="Harris S.D."/>
            <person name="Heinekamp T."/>
            <person name="Helmstaedt K."/>
            <person name="Henrissat B."/>
            <person name="Hofmann G."/>
            <person name="Homan T."/>
            <person name="Horio T."/>
            <person name="Horiuchi H."/>
            <person name="James S."/>
            <person name="Jones M."/>
            <person name="Karaffa L."/>
            <person name="Karanyi Z."/>
            <person name="Kato M."/>
            <person name="Keller N."/>
            <person name="Kelly D.E."/>
            <person name="Kiel J.A."/>
            <person name="Kim J.M."/>
            <person name="van der Klei I.J."/>
            <person name="Klis F.M."/>
            <person name="Kovalchuk A."/>
            <person name="Krasevec N."/>
            <person name="Kubicek C.P."/>
            <person name="Liu B."/>
            <person name="Maccabe A."/>
            <person name="Meyer V."/>
            <person name="Mirabito P."/>
            <person name="Miskei M."/>
            <person name="Mos M."/>
            <person name="Mullins J."/>
            <person name="Nelson D.R."/>
            <person name="Nielsen J."/>
            <person name="Oakley B.R."/>
            <person name="Osmani S.A."/>
            <person name="Pakula T."/>
            <person name="Paszewski A."/>
            <person name="Paulsen I."/>
            <person name="Pilsyk S."/>
            <person name="Pocsi I."/>
            <person name="Punt P.J."/>
            <person name="Ram A.F."/>
            <person name="Ren Q."/>
            <person name="Robellet X."/>
            <person name="Robson G."/>
            <person name="Seiboth B."/>
            <person name="van Solingen P."/>
            <person name="Specht T."/>
            <person name="Sun J."/>
            <person name="Taheri-Talesh N."/>
            <person name="Takeshita N."/>
            <person name="Ussery D."/>
            <person name="vanKuyk P.A."/>
            <person name="Visser H."/>
            <person name="van de Vondervoort P.J."/>
            <person name="de Vries R.P."/>
            <person name="Walton J."/>
            <person name="Xiang X."/>
            <person name="Xiong Y."/>
            <person name="Zeng A.P."/>
            <person name="Brandt B.W."/>
            <person name="Cornell M.J."/>
            <person name="van den Hondel C.A."/>
            <person name="Visser J."/>
            <person name="Oliver S.G."/>
            <person name="Turner G."/>
        </authorList>
    </citation>
    <scope>GENOME REANNOTATION</scope>
    <source>
        <strain evidence="2">FGSC A4 / ATCC 38163 / CBS 112.46 / NRRL 194 / M139</strain>
    </source>
</reference>
<dbReference type="InParanoid" id="Q5B415"/>
<reference evidence="2" key="1">
    <citation type="journal article" date="2005" name="Nature">
        <title>Sequencing of Aspergillus nidulans and comparative analysis with A. fumigatus and A. oryzae.</title>
        <authorList>
            <person name="Galagan J.E."/>
            <person name="Calvo S.E."/>
            <person name="Cuomo C."/>
            <person name="Ma L.J."/>
            <person name="Wortman J.R."/>
            <person name="Batzoglou S."/>
            <person name="Lee S.I."/>
            <person name="Basturkmen M."/>
            <person name="Spevak C.C."/>
            <person name="Clutterbuck J."/>
            <person name="Kapitonov V."/>
            <person name="Jurka J."/>
            <person name="Scazzocchio C."/>
            <person name="Farman M."/>
            <person name="Butler J."/>
            <person name="Purcell S."/>
            <person name="Harris S."/>
            <person name="Braus G.H."/>
            <person name="Draht O."/>
            <person name="Busch S."/>
            <person name="D'Enfert C."/>
            <person name="Bouchier C."/>
            <person name="Goldman G.H."/>
            <person name="Bell-Pedersen D."/>
            <person name="Griffiths-Jones S."/>
            <person name="Doonan J.H."/>
            <person name="Yu J."/>
            <person name="Vienken K."/>
            <person name="Pain A."/>
            <person name="Freitag M."/>
            <person name="Selker E.U."/>
            <person name="Archer D.B."/>
            <person name="Penalva M.A."/>
            <person name="Oakley B.R."/>
            <person name="Momany M."/>
            <person name="Tanaka T."/>
            <person name="Kumagai T."/>
            <person name="Asai K."/>
            <person name="Machida M."/>
            <person name="Nierman W.C."/>
            <person name="Denning D.W."/>
            <person name="Caddick M."/>
            <person name="Hynes M."/>
            <person name="Paoletti M."/>
            <person name="Fischer R."/>
            <person name="Miller B."/>
            <person name="Dyer P."/>
            <person name="Sachs M.S."/>
            <person name="Osmani S.A."/>
            <person name="Birren B.W."/>
        </authorList>
    </citation>
    <scope>NUCLEOTIDE SEQUENCE [LARGE SCALE GENOMIC DNA]</scope>
    <source>
        <strain evidence="2">FGSC A4 / ATCC 38163 / CBS 112.46 / NRRL 194 / M139</strain>
    </source>
</reference>
<name>Q5B415_EMENI</name>
<evidence type="ECO:0000313" key="2">
    <source>
        <dbReference type="Proteomes" id="UP000000560"/>
    </source>
</evidence>
<dbReference type="HOGENOM" id="CLU_1959555_0_0_1"/>
<keyword evidence="2" id="KW-1185">Reference proteome</keyword>
<evidence type="ECO:0000313" key="1">
    <source>
        <dbReference type="EMBL" id="CBF76938.1"/>
    </source>
</evidence>
<gene>
    <name evidence="1" type="ORF">ANIA_04715</name>
</gene>
<proteinExistence type="predicted"/>
<protein>
    <submittedName>
        <fullName evidence="1">Uncharacterized protein</fullName>
    </submittedName>
</protein>
<accession>C8VAW0</accession>
<dbReference type="AlphaFoldDB" id="Q5B415"/>
<dbReference type="VEuPathDB" id="FungiDB:AN4715"/>
<dbReference type="Proteomes" id="UP000000560">
    <property type="component" value="Chromosome III"/>
</dbReference>
<organism evidence="1 2">
    <name type="scientific">Emericella nidulans (strain FGSC A4 / ATCC 38163 / CBS 112.46 / NRRL 194 / M139)</name>
    <name type="common">Aspergillus nidulans</name>
    <dbReference type="NCBI Taxonomy" id="227321"/>
    <lineage>
        <taxon>Eukaryota</taxon>
        <taxon>Fungi</taxon>
        <taxon>Dikarya</taxon>
        <taxon>Ascomycota</taxon>
        <taxon>Pezizomycotina</taxon>
        <taxon>Eurotiomycetes</taxon>
        <taxon>Eurotiomycetidae</taxon>
        <taxon>Eurotiales</taxon>
        <taxon>Aspergillaceae</taxon>
        <taxon>Aspergillus</taxon>
        <taxon>Aspergillus subgen. Nidulantes</taxon>
    </lineage>
</organism>
<dbReference type="EMBL" id="BN001303">
    <property type="protein sequence ID" value="CBF76938.1"/>
    <property type="molecule type" value="Genomic_DNA"/>
</dbReference>
<dbReference type="KEGG" id="ani:ANIA_04715"/>
<sequence>MKKEAYHHTALFIKPRGARKMWKLLPFRSSTTCNDIVGHVGLGMIFMPRRGSSIPSLSTCRQLLMTPCFGQNRQIDIILRALFAAEWKMKFAQAWVIEFEQRSKGSATGSVGLDRIAAAIRVVYCPYP</sequence>
<dbReference type="GeneID" id="2872512"/>
<dbReference type="RefSeq" id="XP_662319.1">
    <property type="nucleotide sequence ID" value="XM_657227.1"/>
</dbReference>